<accession>A0A918V5W2</accession>
<evidence type="ECO:0000313" key="2">
    <source>
        <dbReference type="Proteomes" id="UP000636004"/>
    </source>
</evidence>
<organism evidence="1 2">
    <name type="scientific">Algibacter mikhailovii</name>
    <dbReference type="NCBI Taxonomy" id="425498"/>
    <lineage>
        <taxon>Bacteria</taxon>
        <taxon>Pseudomonadati</taxon>
        <taxon>Bacteroidota</taxon>
        <taxon>Flavobacteriia</taxon>
        <taxon>Flavobacteriales</taxon>
        <taxon>Flavobacteriaceae</taxon>
        <taxon>Algibacter</taxon>
    </lineage>
</organism>
<gene>
    <name evidence="1" type="ORF">GCM10007028_06720</name>
</gene>
<dbReference type="EMBL" id="BMWZ01000001">
    <property type="protein sequence ID" value="GGZ72013.1"/>
    <property type="molecule type" value="Genomic_DNA"/>
</dbReference>
<dbReference type="Proteomes" id="UP000636004">
    <property type="component" value="Unassembled WGS sequence"/>
</dbReference>
<reference evidence="1" key="2">
    <citation type="submission" date="2020-09" db="EMBL/GenBank/DDBJ databases">
        <authorList>
            <person name="Sun Q."/>
            <person name="Kim S."/>
        </authorList>
    </citation>
    <scope>NUCLEOTIDE SEQUENCE</scope>
    <source>
        <strain evidence="1">KCTC 12710</strain>
    </source>
</reference>
<protein>
    <submittedName>
        <fullName evidence="1">Uncharacterized protein</fullName>
    </submittedName>
</protein>
<dbReference type="AlphaFoldDB" id="A0A918V5W2"/>
<sequence>MVYNYFFADELHAEYIFASSNNYKTMKSNFLLILVFILTCTVVSAQETELNKKDTPSNNSSINTQDENTVNEIKLIDAAELKSSISKSCSDIRIYLNLKRNAGNISFVFPKINKVIKA</sequence>
<reference evidence="1" key="1">
    <citation type="journal article" date="2014" name="Int. J. Syst. Evol. Microbiol.">
        <title>Complete genome sequence of Corynebacterium casei LMG S-19264T (=DSM 44701T), isolated from a smear-ripened cheese.</title>
        <authorList>
            <consortium name="US DOE Joint Genome Institute (JGI-PGF)"/>
            <person name="Walter F."/>
            <person name="Albersmeier A."/>
            <person name="Kalinowski J."/>
            <person name="Ruckert C."/>
        </authorList>
    </citation>
    <scope>NUCLEOTIDE SEQUENCE</scope>
    <source>
        <strain evidence="1">KCTC 12710</strain>
    </source>
</reference>
<proteinExistence type="predicted"/>
<evidence type="ECO:0000313" key="1">
    <source>
        <dbReference type="EMBL" id="GGZ72013.1"/>
    </source>
</evidence>
<name>A0A918V5W2_9FLAO</name>
<keyword evidence="2" id="KW-1185">Reference proteome</keyword>
<comment type="caution">
    <text evidence="1">The sequence shown here is derived from an EMBL/GenBank/DDBJ whole genome shotgun (WGS) entry which is preliminary data.</text>
</comment>